<dbReference type="SMART" id="SM00248">
    <property type="entry name" value="ANK"/>
    <property type="match status" value="2"/>
</dbReference>
<dbReference type="Pfam" id="PF12796">
    <property type="entry name" value="Ank_2"/>
    <property type="match status" value="1"/>
</dbReference>
<dbReference type="InterPro" id="IPR053137">
    <property type="entry name" value="NLR-like"/>
</dbReference>
<evidence type="ECO:0000259" key="3">
    <source>
        <dbReference type="Pfam" id="PF01048"/>
    </source>
</evidence>
<dbReference type="SUPFAM" id="SSF48403">
    <property type="entry name" value="Ankyrin repeat"/>
    <property type="match status" value="1"/>
</dbReference>
<dbReference type="Pfam" id="PF01048">
    <property type="entry name" value="PNP_UDP_1"/>
    <property type="match status" value="1"/>
</dbReference>
<dbReference type="Gene3D" id="3.40.50.1580">
    <property type="entry name" value="Nucleoside phosphorylase domain"/>
    <property type="match status" value="1"/>
</dbReference>
<evidence type="ECO:0000313" key="4">
    <source>
        <dbReference type="EMBL" id="KAL2847502.1"/>
    </source>
</evidence>
<feature type="domain" description="Nucleoside phosphorylase" evidence="3">
    <location>
        <begin position="50"/>
        <end position="329"/>
    </location>
</feature>
<dbReference type="PANTHER" id="PTHR46082:SF6">
    <property type="entry name" value="AAA+ ATPASE DOMAIN-CONTAINING PROTEIN-RELATED"/>
    <property type="match status" value="1"/>
</dbReference>
<dbReference type="EMBL" id="JBFXLU010000055">
    <property type="protein sequence ID" value="KAL2847502.1"/>
    <property type="molecule type" value="Genomic_DNA"/>
</dbReference>
<evidence type="ECO:0000313" key="5">
    <source>
        <dbReference type="Proteomes" id="UP001610446"/>
    </source>
</evidence>
<dbReference type="InterPro" id="IPR035994">
    <property type="entry name" value="Nucleoside_phosphorylase_sf"/>
</dbReference>
<dbReference type="PROSITE" id="PS50088">
    <property type="entry name" value="ANK_REPEAT"/>
    <property type="match status" value="1"/>
</dbReference>
<dbReference type="SUPFAM" id="SSF53167">
    <property type="entry name" value="Purine and uridine phosphorylases"/>
    <property type="match status" value="1"/>
</dbReference>
<sequence length="670" mass="75395">MRFPVPQNLTGHLSSTNPPDTDINLSQRTQTEPAGPMASPDRRPEPLEFRRAIVCALPREFDAVEALFDEHYDNLPTSKYHGDPNFYRTGRIGTDYIVLTCLAEMGKGSAASAASTLRISFPNIDFALVVGICGGVPLPTENSELILGDVVMSHQVVKFDFGRQYPDRFEQKGSVFDTLDRSHRDIRNFLSGIQTRREKERFQEIHSRYLQSLEEKDPIWRYPGVDRDRLFPSSSQHVDAGGTGSNDDCDRVGCQGDLVQRLRLTTQDKPRPVVHIGAIASGDTVMKSAEHREQLARKLGIVGFDMEGAGVCDSISCLVIKGACDYADSHKNKIWQDYAAASAAACTKALLESLTEHKPEYGAYIFLGSLQNDTKKTPTSIVSESTTTTHDTNQHINEALRCLERGIPNKMMRRALIPAATDMIESSRNALQNLPLTRYFESKPRDTMFGTLYFQTKTVEYQKTIEQETTSQTETRTSFVFHPAPWLLRLGLRYGLKAMAINHHRTWQYTIRPVHAVPDDSLIFSFARRGNVDAVRELLLRREASVFDVDTTGWTPLHTATFYGQFEMARFLISEGADKRAYTYVRQHQCLPTARILQGPSIYSYCSRTALSSLITDLMVGDCSACLTNIGRKTPSRASTAFRSYSRNTAQKEQASLSLHTWRRRFCEPI</sequence>
<dbReference type="InterPro" id="IPR002110">
    <property type="entry name" value="Ankyrin_rpt"/>
</dbReference>
<organism evidence="4 5">
    <name type="scientific">Aspergillus pseudoustus</name>
    <dbReference type="NCBI Taxonomy" id="1810923"/>
    <lineage>
        <taxon>Eukaryota</taxon>
        <taxon>Fungi</taxon>
        <taxon>Dikarya</taxon>
        <taxon>Ascomycota</taxon>
        <taxon>Pezizomycotina</taxon>
        <taxon>Eurotiomycetes</taxon>
        <taxon>Eurotiomycetidae</taxon>
        <taxon>Eurotiales</taxon>
        <taxon>Aspergillaceae</taxon>
        <taxon>Aspergillus</taxon>
        <taxon>Aspergillus subgen. Nidulantes</taxon>
    </lineage>
</organism>
<feature type="repeat" description="ANK" evidence="1">
    <location>
        <begin position="552"/>
        <end position="584"/>
    </location>
</feature>
<dbReference type="Gene3D" id="1.25.40.20">
    <property type="entry name" value="Ankyrin repeat-containing domain"/>
    <property type="match status" value="1"/>
</dbReference>
<feature type="region of interest" description="Disordered" evidence="2">
    <location>
        <begin position="1"/>
        <end position="44"/>
    </location>
</feature>
<keyword evidence="5" id="KW-1185">Reference proteome</keyword>
<evidence type="ECO:0000256" key="1">
    <source>
        <dbReference type="PROSITE-ProRule" id="PRU00023"/>
    </source>
</evidence>
<keyword evidence="1" id="KW-0040">ANK repeat</keyword>
<protein>
    <submittedName>
        <fullName evidence="4">Nucleoside phosphorylase domain-containing protein</fullName>
    </submittedName>
</protein>
<dbReference type="InterPro" id="IPR000845">
    <property type="entry name" value="Nucleoside_phosphorylase_d"/>
</dbReference>
<dbReference type="InterPro" id="IPR036770">
    <property type="entry name" value="Ankyrin_rpt-contain_sf"/>
</dbReference>
<reference evidence="4 5" key="1">
    <citation type="submission" date="2024-07" db="EMBL/GenBank/DDBJ databases">
        <title>Section-level genome sequencing and comparative genomics of Aspergillus sections Usti and Cavernicolus.</title>
        <authorList>
            <consortium name="Lawrence Berkeley National Laboratory"/>
            <person name="Nybo J.L."/>
            <person name="Vesth T.C."/>
            <person name="Theobald S."/>
            <person name="Frisvad J.C."/>
            <person name="Larsen T.O."/>
            <person name="Kjaerboelling I."/>
            <person name="Rothschild-Mancinelli K."/>
            <person name="Lyhne E.K."/>
            <person name="Kogle M.E."/>
            <person name="Barry K."/>
            <person name="Clum A."/>
            <person name="Na H."/>
            <person name="Ledsgaard L."/>
            <person name="Lin J."/>
            <person name="Lipzen A."/>
            <person name="Kuo A."/>
            <person name="Riley R."/>
            <person name="Mondo S."/>
            <person name="Labutti K."/>
            <person name="Haridas S."/>
            <person name="Pangalinan J."/>
            <person name="Salamov A.A."/>
            <person name="Simmons B.A."/>
            <person name="Magnuson J.K."/>
            <person name="Chen J."/>
            <person name="Drula E."/>
            <person name="Henrissat B."/>
            <person name="Wiebenga A."/>
            <person name="Lubbers R.J."/>
            <person name="Gomes A.C."/>
            <person name="Makela M.R."/>
            <person name="Stajich J."/>
            <person name="Grigoriev I.V."/>
            <person name="Mortensen U.H."/>
            <person name="De Vries R.P."/>
            <person name="Baker S.E."/>
            <person name="Andersen M.R."/>
        </authorList>
    </citation>
    <scope>NUCLEOTIDE SEQUENCE [LARGE SCALE GENOMIC DNA]</scope>
    <source>
        <strain evidence="4 5">CBS 123904</strain>
    </source>
</reference>
<accession>A0ABR4K651</accession>
<feature type="compositionally biased region" description="Polar residues" evidence="2">
    <location>
        <begin position="7"/>
        <end position="32"/>
    </location>
</feature>
<dbReference type="PROSITE" id="PS50297">
    <property type="entry name" value="ANK_REP_REGION"/>
    <property type="match status" value="1"/>
</dbReference>
<dbReference type="Proteomes" id="UP001610446">
    <property type="component" value="Unassembled WGS sequence"/>
</dbReference>
<comment type="caution">
    <text evidence="4">The sequence shown here is derived from an EMBL/GenBank/DDBJ whole genome shotgun (WGS) entry which is preliminary data.</text>
</comment>
<name>A0ABR4K651_9EURO</name>
<gene>
    <name evidence="4" type="ORF">BJY01DRAFT_164777</name>
</gene>
<proteinExistence type="predicted"/>
<dbReference type="PANTHER" id="PTHR46082">
    <property type="entry name" value="ATP/GTP-BINDING PROTEIN-RELATED"/>
    <property type="match status" value="1"/>
</dbReference>
<evidence type="ECO:0000256" key="2">
    <source>
        <dbReference type="SAM" id="MobiDB-lite"/>
    </source>
</evidence>